<sequence length="378" mass="40651">MSAPIAVVDGHNDLAWELRERGYDLSADDIAIPLPHLQTDLPRLRAGGVRGQFWSVYAPSTIPDLLRATLEQVDAVHALIERYPDDLVLATDPEDLARALEAGPEAPIASMLGAEGGHCIADSLGVLRDLHRLGVRYMTLTHNESNAWADSATGAADHGGLTDFGRDVVREMNRIGMLVDLSHVAPSTMRDALVVSAAPVIFSHSSCLSVCGHVRNVPDDVLADMAERGGTCMITMVPRFVSQRVMAWSDEVEAAATASGIDPLDLTARDAFEATWPHPAPPATLEEVVAHIEHAREVAGIEHIGLGGDYDGAGTMPVGLEDVSTYPRLFDALRARRWSDDDLARLGGRNVLATWRAAEAVSRELRAGAPVDPALRRP</sequence>
<dbReference type="GO" id="GO:0006508">
    <property type="term" value="P:proteolysis"/>
    <property type="evidence" value="ECO:0007669"/>
    <property type="project" value="InterPro"/>
</dbReference>
<protein>
    <submittedName>
        <fullName evidence="1">Putative dipeptidase</fullName>
    </submittedName>
</protein>
<gene>
    <name evidence="1" type="ORF">FM110_07055</name>
</gene>
<evidence type="ECO:0000313" key="1">
    <source>
        <dbReference type="EMBL" id="SLM91819.1"/>
    </source>
</evidence>
<dbReference type="PROSITE" id="PS51365">
    <property type="entry name" value="RENAL_DIPEPTIDASE_2"/>
    <property type="match status" value="1"/>
</dbReference>
<proteinExistence type="predicted"/>
<dbReference type="CDD" id="cd01301">
    <property type="entry name" value="rDP_like"/>
    <property type="match status" value="1"/>
</dbReference>
<dbReference type="Gene3D" id="3.20.20.140">
    <property type="entry name" value="Metal-dependent hydrolases"/>
    <property type="match status" value="1"/>
</dbReference>
<dbReference type="InterPro" id="IPR008257">
    <property type="entry name" value="Pept_M19"/>
</dbReference>
<dbReference type="PANTHER" id="PTHR10443:SF12">
    <property type="entry name" value="DIPEPTIDASE"/>
    <property type="match status" value="1"/>
</dbReference>
<accession>A0A1X6X0I0</accession>
<dbReference type="SUPFAM" id="SSF51556">
    <property type="entry name" value="Metallo-dependent hydrolases"/>
    <property type="match status" value="1"/>
</dbReference>
<dbReference type="PANTHER" id="PTHR10443">
    <property type="entry name" value="MICROSOMAL DIPEPTIDASE"/>
    <property type="match status" value="1"/>
</dbReference>
<dbReference type="EMBL" id="FWFG01000064">
    <property type="protein sequence ID" value="SLM91819.1"/>
    <property type="molecule type" value="Genomic_DNA"/>
</dbReference>
<organism evidence="1 2">
    <name type="scientific">Brachybacterium nesterenkovii</name>
    <dbReference type="NCBI Taxonomy" id="47847"/>
    <lineage>
        <taxon>Bacteria</taxon>
        <taxon>Bacillati</taxon>
        <taxon>Actinomycetota</taxon>
        <taxon>Actinomycetes</taxon>
        <taxon>Micrococcales</taxon>
        <taxon>Dermabacteraceae</taxon>
        <taxon>Brachybacterium</taxon>
    </lineage>
</organism>
<dbReference type="RefSeq" id="WP_087103992.1">
    <property type="nucleotide sequence ID" value="NZ_FWFG01000064.1"/>
</dbReference>
<dbReference type="GO" id="GO:0070573">
    <property type="term" value="F:metallodipeptidase activity"/>
    <property type="evidence" value="ECO:0007669"/>
    <property type="project" value="InterPro"/>
</dbReference>
<dbReference type="Proteomes" id="UP000195981">
    <property type="component" value="Unassembled WGS sequence"/>
</dbReference>
<keyword evidence="2" id="KW-1185">Reference proteome</keyword>
<dbReference type="OrthoDB" id="9804920at2"/>
<dbReference type="AlphaFoldDB" id="A0A1X6X0I0"/>
<dbReference type="Pfam" id="PF01244">
    <property type="entry name" value="Peptidase_M19"/>
    <property type="match status" value="1"/>
</dbReference>
<reference evidence="1 2" key="1">
    <citation type="submission" date="2017-02" db="EMBL/GenBank/DDBJ databases">
        <authorList>
            <person name="Peterson S.W."/>
        </authorList>
    </citation>
    <scope>NUCLEOTIDE SEQUENCE [LARGE SCALE GENOMIC DNA]</scope>
    <source>
        <strain evidence="1 2">CIP104813</strain>
    </source>
</reference>
<evidence type="ECO:0000313" key="2">
    <source>
        <dbReference type="Proteomes" id="UP000195981"/>
    </source>
</evidence>
<name>A0A1X6X0I0_9MICO</name>
<dbReference type="InterPro" id="IPR032466">
    <property type="entry name" value="Metal_Hydrolase"/>
</dbReference>